<dbReference type="SUPFAM" id="SSF55031">
    <property type="entry name" value="Bacterial exopeptidase dimerisation domain"/>
    <property type="match status" value="1"/>
</dbReference>
<gene>
    <name evidence="3" type="ORF">ET524_03975</name>
</gene>
<evidence type="ECO:0000313" key="4">
    <source>
        <dbReference type="Proteomes" id="UP000293345"/>
    </source>
</evidence>
<organism evidence="3 4">
    <name type="scientific">Senegalimassilia faecalis</name>
    <dbReference type="NCBI Taxonomy" id="2509433"/>
    <lineage>
        <taxon>Bacteria</taxon>
        <taxon>Bacillati</taxon>
        <taxon>Actinomycetota</taxon>
        <taxon>Coriobacteriia</taxon>
        <taxon>Coriobacteriales</taxon>
        <taxon>Coriobacteriaceae</taxon>
        <taxon>Senegalimassilia</taxon>
    </lineage>
</organism>
<dbReference type="AlphaFoldDB" id="A0A4Q2K3A5"/>
<accession>A0A4Q2K3A5</accession>
<dbReference type="Proteomes" id="UP000293345">
    <property type="component" value="Unassembled WGS sequence"/>
</dbReference>
<keyword evidence="4" id="KW-1185">Reference proteome</keyword>
<dbReference type="InterPro" id="IPR017439">
    <property type="entry name" value="Amidohydrolase"/>
</dbReference>
<dbReference type="GO" id="GO:0050118">
    <property type="term" value="F:N-acetyldiaminopimelate deacetylase activity"/>
    <property type="evidence" value="ECO:0007669"/>
    <property type="project" value="UniProtKB-ARBA"/>
</dbReference>
<name>A0A4Q2K3A5_9ACTN</name>
<keyword evidence="1" id="KW-0378">Hydrolase</keyword>
<dbReference type="Gene3D" id="3.30.70.360">
    <property type="match status" value="1"/>
</dbReference>
<sequence length="268" mass="28240">MGTVRFGGVTMASVYGFRITVTGKGGHGSTPENCVDPIVVAIKIHEALETLMSREKSPFAEAVLTIGKFQAGDAANVIPEQAVMEGTLRAFDPDQRAFLVERIAQIAPAVAATYRATARVETLTDVPELRNDDALVRECLAAATAAIPNANPVGGLHAMGSEDFAIVAQRVPTAYFVLGARIDGEARFAADCMANGHLAAGKSACCQEIFSASSAVAPGERGVLDTVSEANGPFGHHTPRVRFNEDYLPQAATIYAASALNWLANHSR</sequence>
<feature type="domain" description="Peptidase M20 dimerisation" evidence="2">
    <location>
        <begin position="16"/>
        <end position="112"/>
    </location>
</feature>
<dbReference type="OrthoDB" id="9777385at2"/>
<reference evidence="3 4" key="1">
    <citation type="submission" date="2019-01" db="EMBL/GenBank/DDBJ databases">
        <title>Senegalimassilia sp. nov. KGMB04484 isolated human feces.</title>
        <authorList>
            <person name="Han K.-I."/>
            <person name="Kim J.-S."/>
            <person name="Lee K.C."/>
            <person name="Suh M.K."/>
            <person name="Eom M.K."/>
            <person name="Lee J.H."/>
            <person name="Park S.-H."/>
            <person name="Kang S.W."/>
            <person name="Park J.-E."/>
            <person name="Oh B.S."/>
            <person name="Yu S.Y."/>
            <person name="Choi S.-H."/>
            <person name="Lee D.H."/>
            <person name="Yoon H."/>
            <person name="Kim B.-Y."/>
            <person name="Lee J.H."/>
            <person name="Lee J.-S."/>
        </authorList>
    </citation>
    <scope>NUCLEOTIDE SEQUENCE [LARGE SCALE GENOMIC DNA]</scope>
    <source>
        <strain evidence="3 4">KGMB04484</strain>
    </source>
</reference>
<dbReference type="RefSeq" id="WP_129423433.1">
    <property type="nucleotide sequence ID" value="NZ_SDPW01000001.1"/>
</dbReference>
<dbReference type="PANTHER" id="PTHR11014">
    <property type="entry name" value="PEPTIDASE M20 FAMILY MEMBER"/>
    <property type="match status" value="1"/>
</dbReference>
<dbReference type="EMBL" id="SDPW01000001">
    <property type="protein sequence ID" value="RXZ53742.1"/>
    <property type="molecule type" value="Genomic_DNA"/>
</dbReference>
<evidence type="ECO:0000313" key="3">
    <source>
        <dbReference type="EMBL" id="RXZ53742.1"/>
    </source>
</evidence>
<dbReference type="SUPFAM" id="SSF53187">
    <property type="entry name" value="Zn-dependent exopeptidases"/>
    <property type="match status" value="1"/>
</dbReference>
<evidence type="ECO:0000259" key="2">
    <source>
        <dbReference type="Pfam" id="PF07687"/>
    </source>
</evidence>
<dbReference type="InterPro" id="IPR036264">
    <property type="entry name" value="Bact_exopeptidase_dim_dom"/>
</dbReference>
<proteinExistence type="predicted"/>
<dbReference type="FunFam" id="3.30.70.360:FF:000001">
    <property type="entry name" value="N-acetyldiaminopimelate deacetylase"/>
    <property type="match status" value="1"/>
</dbReference>
<dbReference type="PANTHER" id="PTHR11014:SF63">
    <property type="entry name" value="METALLOPEPTIDASE, PUTATIVE (AFU_ORTHOLOGUE AFUA_6G09600)-RELATED"/>
    <property type="match status" value="1"/>
</dbReference>
<dbReference type="GO" id="GO:0019877">
    <property type="term" value="P:diaminopimelate biosynthetic process"/>
    <property type="evidence" value="ECO:0007669"/>
    <property type="project" value="UniProtKB-ARBA"/>
</dbReference>
<dbReference type="Pfam" id="PF07687">
    <property type="entry name" value="M20_dimer"/>
    <property type="match status" value="1"/>
</dbReference>
<protein>
    <recommendedName>
        <fullName evidence="2">Peptidase M20 dimerisation domain-containing protein</fullName>
    </recommendedName>
</protein>
<dbReference type="Gene3D" id="3.40.630.10">
    <property type="entry name" value="Zn peptidases"/>
    <property type="match status" value="1"/>
</dbReference>
<dbReference type="InterPro" id="IPR011650">
    <property type="entry name" value="Peptidase_M20_dimer"/>
</dbReference>
<evidence type="ECO:0000256" key="1">
    <source>
        <dbReference type="ARBA" id="ARBA00022801"/>
    </source>
</evidence>
<comment type="caution">
    <text evidence="3">The sequence shown here is derived from an EMBL/GenBank/DDBJ whole genome shotgun (WGS) entry which is preliminary data.</text>
</comment>